<dbReference type="RefSeq" id="WP_376838941.1">
    <property type="nucleotide sequence ID" value="NZ_JBHMAU010000032.1"/>
</dbReference>
<dbReference type="InterPro" id="IPR011256">
    <property type="entry name" value="Reg_factor_effector_dom_sf"/>
</dbReference>
<evidence type="ECO:0000313" key="3">
    <source>
        <dbReference type="Proteomes" id="UP001589707"/>
    </source>
</evidence>
<proteinExistence type="predicted"/>
<name>A0ABV5X0Q6_9MICO</name>
<evidence type="ECO:0008006" key="4">
    <source>
        <dbReference type="Google" id="ProtNLM"/>
    </source>
</evidence>
<feature type="region of interest" description="Disordered" evidence="1">
    <location>
        <begin position="180"/>
        <end position="202"/>
    </location>
</feature>
<dbReference type="Gene3D" id="3.20.80.10">
    <property type="entry name" value="Regulatory factor, effector binding domain"/>
    <property type="match status" value="1"/>
</dbReference>
<dbReference type="Proteomes" id="UP001589707">
    <property type="component" value="Unassembled WGS sequence"/>
</dbReference>
<evidence type="ECO:0000313" key="2">
    <source>
        <dbReference type="EMBL" id="MFB9775636.1"/>
    </source>
</evidence>
<dbReference type="EMBL" id="JBHMAU010000032">
    <property type="protein sequence ID" value="MFB9775636.1"/>
    <property type="molecule type" value="Genomic_DNA"/>
</dbReference>
<comment type="caution">
    <text evidence="2">The sequence shown here is derived from an EMBL/GenBank/DDBJ whole genome shotgun (WGS) entry which is preliminary data.</text>
</comment>
<keyword evidence="3" id="KW-1185">Reference proteome</keyword>
<organism evidence="2 3">
    <name type="scientific">Brevibacterium otitidis</name>
    <dbReference type="NCBI Taxonomy" id="53364"/>
    <lineage>
        <taxon>Bacteria</taxon>
        <taxon>Bacillati</taxon>
        <taxon>Actinomycetota</taxon>
        <taxon>Actinomycetes</taxon>
        <taxon>Micrococcales</taxon>
        <taxon>Brevibacteriaceae</taxon>
        <taxon>Brevibacterium</taxon>
    </lineage>
</organism>
<gene>
    <name evidence="2" type="ORF">ACFFN1_04305</name>
</gene>
<protein>
    <recommendedName>
        <fullName evidence="4">GyrI-like small molecule binding domain-containing protein</fullName>
    </recommendedName>
</protein>
<reference evidence="2 3" key="1">
    <citation type="submission" date="2024-09" db="EMBL/GenBank/DDBJ databases">
        <authorList>
            <person name="Sun Q."/>
            <person name="Mori K."/>
        </authorList>
    </citation>
    <scope>NUCLEOTIDE SEQUENCE [LARGE SCALE GENOMIC DNA]</scope>
    <source>
        <strain evidence="2 3">JCM 11683</strain>
    </source>
</reference>
<accession>A0ABV5X0Q6</accession>
<sequence length="232" mass="24936">MSAKVDFKKTMERYRARSGRFDRLDVPATTYLMVDGAGDPSTAPAFTAAIETLYPVAYTLKFHSKDTYGRDYVVPPLESLWWAEDMTAFTTARDKTQWQWTLMLMVPGWLTADDIDVAITAARRKAEKKGRALPLIGSLREGELAEGTCFQTLHIGSFDDNAGVLAELHESVIPAAGMKTRRPAPRDLPIGLPAHGTAAPPDHPAPAGQLILVSTASGAVSAAGGPKVGSGR</sequence>
<evidence type="ECO:0000256" key="1">
    <source>
        <dbReference type="SAM" id="MobiDB-lite"/>
    </source>
</evidence>